<dbReference type="PANTHER" id="PTHR43707">
    <property type="entry name" value="HISTIDYL-TRNA SYNTHETASE"/>
    <property type="match status" value="1"/>
</dbReference>
<dbReference type="NCBIfam" id="NF008951">
    <property type="entry name" value="PRK12295.1-4"/>
    <property type="match status" value="1"/>
</dbReference>
<comment type="caution">
    <text evidence="2">The sequence shown here is derived from an EMBL/GenBank/DDBJ whole genome shotgun (WGS) entry which is preliminary data.</text>
</comment>
<proteinExistence type="predicted"/>
<dbReference type="SUPFAM" id="SSF55681">
    <property type="entry name" value="Class II aaRS and biotin synthetases"/>
    <property type="match status" value="1"/>
</dbReference>
<protein>
    <submittedName>
        <fullName evidence="2">ATP phosphoribosyltransferase regulatory subunit</fullName>
    </submittedName>
</protein>
<dbReference type="Proteomes" id="UP000736373">
    <property type="component" value="Unassembled WGS sequence"/>
</dbReference>
<dbReference type="PANTHER" id="PTHR43707:SF1">
    <property type="entry name" value="HISTIDINE--TRNA LIGASE, MITOCHONDRIAL-RELATED"/>
    <property type="match status" value="1"/>
</dbReference>
<feature type="domain" description="Class II Histidinyl-tRNA synthetase (HisRS)-like catalytic core" evidence="1">
    <location>
        <begin position="301"/>
        <end position="371"/>
    </location>
</feature>
<organism evidence="2 3">
    <name type="scientific">Paraburkholderia podalyriae</name>
    <dbReference type="NCBI Taxonomy" id="1938811"/>
    <lineage>
        <taxon>Bacteria</taxon>
        <taxon>Pseudomonadati</taxon>
        <taxon>Pseudomonadota</taxon>
        <taxon>Betaproteobacteria</taxon>
        <taxon>Burkholderiales</taxon>
        <taxon>Burkholderiaceae</taxon>
        <taxon>Paraburkholderia</taxon>
    </lineage>
</organism>
<dbReference type="Gene3D" id="3.30.930.10">
    <property type="entry name" value="Bira Bifunctional Protein, Domain 2"/>
    <property type="match status" value="1"/>
</dbReference>
<keyword evidence="3" id="KW-1185">Reference proteome</keyword>
<evidence type="ECO:0000313" key="2">
    <source>
        <dbReference type="EMBL" id="MBC8751482.1"/>
    </source>
</evidence>
<dbReference type="Pfam" id="PF13393">
    <property type="entry name" value="tRNA-synt_His"/>
    <property type="match status" value="2"/>
</dbReference>
<keyword evidence="2" id="KW-0808">Transferase</keyword>
<sequence>MQTSSTMHLHYSSIAQTIAQAFASRGANLIEVATVQPADPFLDVMGEQQRSALFLTESEDQEMLCLRPEFTVPVCLEYIRSGAPNPRRYVYIDKSFCKEPSSRNGLLQAGLVDFGDSDVPTADARSISDAYALVQLMLSGRELVTVIGDQGLFEAVLAALELPRRWQKRLIRASGLRLRSGANCTTVGHPLRSNHLDFVVRDFLARADWTAMTAYVANVMRQGGLSPAAGRTPQEIAARLIETTELANAQVPQSTFDVVNSFLAIRAPLYQAVDEIAGLAKSAGLTLGIAFDNFVRRSEVLARESGPPDQLTYDASFRRHLDHYTGLLFDIRAPGVDRPLASGGRYDRLPKLLGADRPIPAIGLSAFVDQVQLLQGALT</sequence>
<dbReference type="GO" id="GO:0016757">
    <property type="term" value="F:glycosyltransferase activity"/>
    <property type="evidence" value="ECO:0007669"/>
    <property type="project" value="UniProtKB-KW"/>
</dbReference>
<accession>A0ABR7PYX8</accession>
<reference evidence="2 3" key="1">
    <citation type="submission" date="2019-09" db="EMBL/GenBank/DDBJ databases">
        <title>Paraburkholderia podalyriae sp. nov., A South African Podalyria-associated rhizobium.</title>
        <authorList>
            <person name="Mavima L."/>
            <person name="Beukes C.W."/>
            <person name="Palmer M."/>
            <person name="De Meyer S.E."/>
            <person name="James E.K."/>
            <person name="Maluk M."/>
            <person name="Avontuur J.R."/>
            <person name="Chan W.Y."/>
            <person name="Venter S.N."/>
            <person name="Steenkamp E.T."/>
        </authorList>
    </citation>
    <scope>NUCLEOTIDE SEQUENCE [LARGE SCALE GENOMIC DNA]</scope>
    <source>
        <strain evidence="2 3">WC7.3b</strain>
    </source>
</reference>
<gene>
    <name evidence="2" type="ORF">F6X42_34620</name>
</gene>
<evidence type="ECO:0000313" key="3">
    <source>
        <dbReference type="Proteomes" id="UP000736373"/>
    </source>
</evidence>
<dbReference type="InterPro" id="IPR004516">
    <property type="entry name" value="HisRS/HisZ"/>
</dbReference>
<dbReference type="EMBL" id="VZQQ01000056">
    <property type="protein sequence ID" value="MBC8751482.1"/>
    <property type="molecule type" value="Genomic_DNA"/>
</dbReference>
<keyword evidence="2" id="KW-0328">Glycosyltransferase</keyword>
<evidence type="ECO:0000259" key="1">
    <source>
        <dbReference type="Pfam" id="PF13393"/>
    </source>
</evidence>
<dbReference type="InterPro" id="IPR045864">
    <property type="entry name" value="aa-tRNA-synth_II/BPL/LPL"/>
</dbReference>
<feature type="domain" description="Class II Histidinyl-tRNA synthetase (HisRS)-like catalytic core" evidence="1">
    <location>
        <begin position="11"/>
        <end position="173"/>
    </location>
</feature>
<dbReference type="RefSeq" id="WP_187638401.1">
    <property type="nucleotide sequence ID" value="NZ_VZQQ01000056.1"/>
</dbReference>
<name>A0ABR7PYX8_9BURK</name>
<dbReference type="InterPro" id="IPR041715">
    <property type="entry name" value="HisRS-like_core"/>
</dbReference>